<keyword evidence="3" id="KW-1185">Reference proteome</keyword>
<dbReference type="AlphaFoldDB" id="A0A841LER5"/>
<evidence type="ECO:0008006" key="4">
    <source>
        <dbReference type="Google" id="ProtNLM"/>
    </source>
</evidence>
<proteinExistence type="predicted"/>
<feature type="region of interest" description="Disordered" evidence="1">
    <location>
        <begin position="81"/>
        <end position="104"/>
    </location>
</feature>
<dbReference type="EMBL" id="JACIIV010000067">
    <property type="protein sequence ID" value="MBB6229543.1"/>
    <property type="molecule type" value="Genomic_DNA"/>
</dbReference>
<evidence type="ECO:0000313" key="2">
    <source>
        <dbReference type="EMBL" id="MBB6229543.1"/>
    </source>
</evidence>
<organism evidence="2 3">
    <name type="scientific">Polymorphobacter multimanifer</name>
    <dbReference type="NCBI Taxonomy" id="1070431"/>
    <lineage>
        <taxon>Bacteria</taxon>
        <taxon>Pseudomonadati</taxon>
        <taxon>Pseudomonadota</taxon>
        <taxon>Alphaproteobacteria</taxon>
        <taxon>Sphingomonadales</taxon>
        <taxon>Sphingosinicellaceae</taxon>
        <taxon>Polymorphobacter</taxon>
    </lineage>
</organism>
<protein>
    <recommendedName>
        <fullName evidence="4">Transmembrane anchor protein</fullName>
    </recommendedName>
</protein>
<sequence length="207" mass="21567">MFNSQLPPISELPSSRQLLGSTLLAGGVAAALLATVILPSEYGVDPTGIGRLFGLTEMGKIKMQLAQEAARDAAVEATLASQPAAPTVAVPGKSEAGTETGAERSDTITVKLAVGEAAEVKATATKGIQIGFDWSVAGGHVNYDTHADAPGIDYHGYGKGRESTGERGSLNAAFDGKHGWFWRNRSDAPVTITLRTTGAYTEIKRVV</sequence>
<reference evidence="2 3" key="1">
    <citation type="submission" date="2020-08" db="EMBL/GenBank/DDBJ databases">
        <title>Genomic Encyclopedia of Type Strains, Phase IV (KMG-IV): sequencing the most valuable type-strain genomes for metagenomic binning, comparative biology and taxonomic classification.</title>
        <authorList>
            <person name="Goeker M."/>
        </authorList>
    </citation>
    <scope>NUCLEOTIDE SEQUENCE [LARGE SCALE GENOMIC DNA]</scope>
    <source>
        <strain evidence="2 3">DSM 102189</strain>
    </source>
</reference>
<dbReference type="RefSeq" id="WP_184203305.1">
    <property type="nucleotide sequence ID" value="NZ_BMOX01000202.1"/>
</dbReference>
<gene>
    <name evidence="2" type="ORF">FHS79_003747</name>
</gene>
<comment type="caution">
    <text evidence="2">The sequence shown here is derived from an EMBL/GenBank/DDBJ whole genome shotgun (WGS) entry which is preliminary data.</text>
</comment>
<name>A0A841LER5_9SPHN</name>
<evidence type="ECO:0000256" key="1">
    <source>
        <dbReference type="SAM" id="MobiDB-lite"/>
    </source>
</evidence>
<dbReference type="Proteomes" id="UP000538147">
    <property type="component" value="Unassembled WGS sequence"/>
</dbReference>
<evidence type="ECO:0000313" key="3">
    <source>
        <dbReference type="Proteomes" id="UP000538147"/>
    </source>
</evidence>
<accession>A0A841LER5</accession>